<dbReference type="CDD" id="cd06999">
    <property type="entry name" value="cupin_HpaA-like_N"/>
    <property type="match status" value="1"/>
</dbReference>
<dbReference type="PRINTS" id="PR00032">
    <property type="entry name" value="HTHARAC"/>
</dbReference>
<dbReference type="Pfam" id="PF02311">
    <property type="entry name" value="AraC_binding"/>
    <property type="match status" value="1"/>
</dbReference>
<dbReference type="Gene3D" id="2.60.120.10">
    <property type="entry name" value="Jelly Rolls"/>
    <property type="match status" value="1"/>
</dbReference>
<dbReference type="InterPro" id="IPR011051">
    <property type="entry name" value="RmlC_Cupin_sf"/>
</dbReference>
<dbReference type="InterPro" id="IPR014710">
    <property type="entry name" value="RmlC-like_jellyroll"/>
</dbReference>
<dbReference type="GO" id="GO:0003700">
    <property type="term" value="F:DNA-binding transcription factor activity"/>
    <property type="evidence" value="ECO:0007669"/>
    <property type="project" value="InterPro"/>
</dbReference>
<evidence type="ECO:0000313" key="7">
    <source>
        <dbReference type="Proteomes" id="UP000277294"/>
    </source>
</evidence>
<evidence type="ECO:0000256" key="4">
    <source>
        <dbReference type="ARBA" id="ARBA00023163"/>
    </source>
</evidence>
<gene>
    <name evidence="6" type="primary">araC_1</name>
    <name evidence="6" type="ORF">PIGHUM_00562</name>
</gene>
<dbReference type="Gene3D" id="1.10.10.60">
    <property type="entry name" value="Homeodomain-like"/>
    <property type="match status" value="1"/>
</dbReference>
<organism evidence="6 7">
    <name type="scientific">Pigmentiphaga humi</name>
    <dbReference type="NCBI Taxonomy" id="2478468"/>
    <lineage>
        <taxon>Bacteria</taxon>
        <taxon>Pseudomonadati</taxon>
        <taxon>Pseudomonadota</taxon>
        <taxon>Betaproteobacteria</taxon>
        <taxon>Burkholderiales</taxon>
        <taxon>Alcaligenaceae</taxon>
        <taxon>Pigmentiphaga</taxon>
    </lineage>
</organism>
<evidence type="ECO:0000259" key="5">
    <source>
        <dbReference type="PROSITE" id="PS01124"/>
    </source>
</evidence>
<evidence type="ECO:0000256" key="1">
    <source>
        <dbReference type="ARBA" id="ARBA00023015"/>
    </source>
</evidence>
<keyword evidence="4" id="KW-0804">Transcription</keyword>
<dbReference type="AlphaFoldDB" id="A0A3P4AY82"/>
<dbReference type="SUPFAM" id="SSF46689">
    <property type="entry name" value="Homeodomain-like"/>
    <property type="match status" value="1"/>
</dbReference>
<keyword evidence="1" id="KW-0805">Transcription regulation</keyword>
<keyword evidence="2" id="KW-0238">DNA-binding</keyword>
<dbReference type="EMBL" id="UWPJ01000006">
    <property type="protein sequence ID" value="VCU68511.1"/>
    <property type="molecule type" value="Genomic_DNA"/>
</dbReference>
<dbReference type="PANTHER" id="PTHR43280:SF32">
    <property type="entry name" value="TRANSCRIPTIONAL REGULATORY PROTEIN"/>
    <property type="match status" value="1"/>
</dbReference>
<name>A0A3P4AY82_9BURK</name>
<dbReference type="GO" id="GO:0043565">
    <property type="term" value="F:sequence-specific DNA binding"/>
    <property type="evidence" value="ECO:0007669"/>
    <property type="project" value="InterPro"/>
</dbReference>
<keyword evidence="7" id="KW-1185">Reference proteome</keyword>
<feature type="domain" description="HTH araC/xylS-type" evidence="5">
    <location>
        <begin position="205"/>
        <end position="303"/>
    </location>
</feature>
<dbReference type="PROSITE" id="PS01124">
    <property type="entry name" value="HTH_ARAC_FAMILY_2"/>
    <property type="match status" value="1"/>
</dbReference>
<dbReference type="InterPro" id="IPR047264">
    <property type="entry name" value="Cupin_HpaA-like_N"/>
</dbReference>
<dbReference type="SMART" id="SM00342">
    <property type="entry name" value="HTH_ARAC"/>
    <property type="match status" value="1"/>
</dbReference>
<dbReference type="Pfam" id="PF12833">
    <property type="entry name" value="HTH_18"/>
    <property type="match status" value="1"/>
</dbReference>
<evidence type="ECO:0000256" key="2">
    <source>
        <dbReference type="ARBA" id="ARBA00023125"/>
    </source>
</evidence>
<evidence type="ECO:0000256" key="3">
    <source>
        <dbReference type="ARBA" id="ARBA00023159"/>
    </source>
</evidence>
<dbReference type="InterPro" id="IPR020449">
    <property type="entry name" value="Tscrpt_reg_AraC-type_HTH"/>
</dbReference>
<accession>A0A3P4AY82</accession>
<dbReference type="InterPro" id="IPR003313">
    <property type="entry name" value="AraC-bd"/>
</dbReference>
<sequence length="313" mass="35205">MDNRNIPGSAPHPMKTLVPTYALYGEHGQGLVPESLHCESIPQRSSLYGWEIKLHRHDLFVQILYIRSGEVRIQFDDRRLEARGPCALFVPALHAHGFRFSEDIDGAVITIVTQQMEKLLAPHADLLAHFQAPALAVFESDEHGRRSFSLAVELLLAEYADTQHWRLPLLESMLATVLALLARKIATQASQAPGRRTPRAAAHLHRFRTLLNRHFREQRDIAHYAGRLGITATQLNRICREELGLSALGVINGRLLAEARRDLAYSSLSVKEIALTLGFSDPGYFSRFFAKHAGMSPSGFRILVRNQLDRQRA</sequence>
<proteinExistence type="predicted"/>
<reference evidence="6 7" key="1">
    <citation type="submission" date="2018-10" db="EMBL/GenBank/DDBJ databases">
        <authorList>
            <person name="Criscuolo A."/>
        </authorList>
    </citation>
    <scope>NUCLEOTIDE SEQUENCE [LARGE SCALE GENOMIC DNA]</scope>
    <source>
        <strain evidence="6">DnA1</strain>
    </source>
</reference>
<protein>
    <submittedName>
        <fullName evidence="6">Arabinose operon regulatory protein</fullName>
    </submittedName>
</protein>
<evidence type="ECO:0000313" key="6">
    <source>
        <dbReference type="EMBL" id="VCU68511.1"/>
    </source>
</evidence>
<dbReference type="PANTHER" id="PTHR43280">
    <property type="entry name" value="ARAC-FAMILY TRANSCRIPTIONAL REGULATOR"/>
    <property type="match status" value="1"/>
</dbReference>
<dbReference type="InterPro" id="IPR018060">
    <property type="entry name" value="HTH_AraC"/>
</dbReference>
<dbReference type="SUPFAM" id="SSF51182">
    <property type="entry name" value="RmlC-like cupins"/>
    <property type="match status" value="1"/>
</dbReference>
<keyword evidence="3" id="KW-0010">Activator</keyword>
<dbReference type="Proteomes" id="UP000277294">
    <property type="component" value="Unassembled WGS sequence"/>
</dbReference>
<dbReference type="InterPro" id="IPR009057">
    <property type="entry name" value="Homeodomain-like_sf"/>
</dbReference>